<evidence type="ECO:0000256" key="6">
    <source>
        <dbReference type="SAM" id="Phobius"/>
    </source>
</evidence>
<comment type="subcellular location">
    <subcellularLocation>
        <location evidence="1">Membrane</location>
        <topology evidence="1">Multi-pass membrane protein</topology>
    </subcellularLocation>
</comment>
<proteinExistence type="predicted"/>
<evidence type="ECO:0000313" key="7">
    <source>
        <dbReference type="EMBL" id="RMY14528.1"/>
    </source>
</evidence>
<evidence type="ECO:0000256" key="1">
    <source>
        <dbReference type="ARBA" id="ARBA00004141"/>
    </source>
</evidence>
<feature type="region of interest" description="Disordered" evidence="5">
    <location>
        <begin position="1"/>
        <end position="20"/>
    </location>
</feature>
<feature type="transmembrane region" description="Helical" evidence="6">
    <location>
        <begin position="114"/>
        <end position="132"/>
    </location>
</feature>
<protein>
    <recommendedName>
        <fullName evidence="9">Major facilitator superfamily (MFS) profile domain-containing protein</fullName>
    </recommendedName>
</protein>
<name>A0A3M6ZGW9_HORWE</name>
<feature type="transmembrane region" description="Helical" evidence="6">
    <location>
        <begin position="538"/>
        <end position="557"/>
    </location>
</feature>
<sequence>MASDRKAETTTAADERHSKVNSNAIPGTVHLVNLDHHVQGKHAKGHQDVILVPAPSDDPDDPLNWPRRRKHLSLACMCVYTWFAGIANSVVYSVETPLADALGITVGDINAGTGYLFLLCGWGLLFWQPFALQSVFLSPFSAGEPPSHSLLTTIMDKLVPHSNLYMSVPRYGKRPTYLISIAATLGLTMWGPSAASNGQWIAKNVLGGFFSAPIEALPEVSVSNVFFAHERGTFMGVYAFVLAGINDTLGYQWVFYIPAIFLAFAFVFLFFFLEETNYDRHTLSCVEAKIEAPFQHETPAASPPREKTTIANDTPDSSSAEVGTVLHKKKTYLQKLSLKDRSRPQRMPYRCILSLRLLSWPVIFYAGFSYGIYLIWFNVLNATASLILGGAPYNFSSSMVGLSYLSCLLGVVAAALYTGYLSDWMALKLARRNNGIFEPEHRLWGFALPTLVLPASLILWGVGAAHGVHWFGLIVAMFGTAFCNTAGITLSVNYLVDSYHEISGDGMTTIMLIRDTMSFAIGYGTTPWVESLGYEDCFISAAFVGLAIGAVFLLMTWKGKRLRQMHRTRYWSLVQKHNDMGMMH</sequence>
<dbReference type="EMBL" id="QWIK01000063">
    <property type="protein sequence ID" value="RMY14528.1"/>
    <property type="molecule type" value="Genomic_DNA"/>
</dbReference>
<dbReference type="VEuPathDB" id="FungiDB:BTJ68_00207"/>
<keyword evidence="2 6" id="KW-0812">Transmembrane</keyword>
<dbReference type="AlphaFoldDB" id="A0A3M6ZGW9"/>
<feature type="transmembrane region" description="Helical" evidence="6">
    <location>
        <begin position="468"/>
        <end position="496"/>
    </location>
</feature>
<evidence type="ECO:0000256" key="5">
    <source>
        <dbReference type="SAM" id="MobiDB-lite"/>
    </source>
</evidence>
<dbReference type="PANTHER" id="PTHR23502">
    <property type="entry name" value="MAJOR FACILITATOR SUPERFAMILY"/>
    <property type="match status" value="1"/>
</dbReference>
<keyword evidence="3 6" id="KW-1133">Transmembrane helix</keyword>
<organism evidence="7 8">
    <name type="scientific">Hortaea werneckii</name>
    <name type="common">Black yeast</name>
    <name type="synonym">Cladosporium werneckii</name>
    <dbReference type="NCBI Taxonomy" id="91943"/>
    <lineage>
        <taxon>Eukaryota</taxon>
        <taxon>Fungi</taxon>
        <taxon>Dikarya</taxon>
        <taxon>Ascomycota</taxon>
        <taxon>Pezizomycotina</taxon>
        <taxon>Dothideomycetes</taxon>
        <taxon>Dothideomycetidae</taxon>
        <taxon>Mycosphaerellales</taxon>
        <taxon>Teratosphaeriaceae</taxon>
        <taxon>Hortaea</taxon>
    </lineage>
</organism>
<dbReference type="PANTHER" id="PTHR23502:SF30">
    <property type="entry name" value="TRANSPORTER, PUTATIVE (AFU_ORTHOLOGUE AFUA_8G04702)-RELATED"/>
    <property type="match status" value="1"/>
</dbReference>
<evidence type="ECO:0008006" key="9">
    <source>
        <dbReference type="Google" id="ProtNLM"/>
    </source>
</evidence>
<dbReference type="SUPFAM" id="SSF103473">
    <property type="entry name" value="MFS general substrate transporter"/>
    <property type="match status" value="1"/>
</dbReference>
<dbReference type="GO" id="GO:0005886">
    <property type="term" value="C:plasma membrane"/>
    <property type="evidence" value="ECO:0007669"/>
    <property type="project" value="TreeGrafter"/>
</dbReference>
<gene>
    <name evidence="7" type="ORF">D0868_01399</name>
</gene>
<feature type="compositionally biased region" description="Basic and acidic residues" evidence="5">
    <location>
        <begin position="1"/>
        <end position="18"/>
    </location>
</feature>
<dbReference type="InterPro" id="IPR036259">
    <property type="entry name" value="MFS_trans_sf"/>
</dbReference>
<evidence type="ECO:0000256" key="3">
    <source>
        <dbReference type="ARBA" id="ARBA00022989"/>
    </source>
</evidence>
<reference evidence="7 8" key="1">
    <citation type="journal article" date="2018" name="BMC Genomics">
        <title>Genomic evidence for intraspecific hybridization in a clonal and extremely halotolerant yeast.</title>
        <authorList>
            <person name="Gostincar C."/>
            <person name="Stajich J.E."/>
            <person name="Zupancic J."/>
            <person name="Zalar P."/>
            <person name="Gunde-Cimerman N."/>
        </authorList>
    </citation>
    <scope>NUCLEOTIDE SEQUENCE [LARGE SCALE GENOMIC DNA]</scope>
    <source>
        <strain evidence="7 8">EXF-6654</strain>
    </source>
</reference>
<feature type="transmembrane region" description="Helical" evidence="6">
    <location>
        <begin position="399"/>
        <end position="422"/>
    </location>
</feature>
<dbReference type="InterPro" id="IPR011701">
    <property type="entry name" value="MFS"/>
</dbReference>
<feature type="transmembrane region" description="Helical" evidence="6">
    <location>
        <begin position="443"/>
        <end position="462"/>
    </location>
</feature>
<evidence type="ECO:0000256" key="4">
    <source>
        <dbReference type="ARBA" id="ARBA00023136"/>
    </source>
</evidence>
<feature type="transmembrane region" description="Helical" evidence="6">
    <location>
        <begin position="253"/>
        <end position="273"/>
    </location>
</feature>
<feature type="region of interest" description="Disordered" evidence="5">
    <location>
        <begin position="297"/>
        <end position="320"/>
    </location>
</feature>
<accession>A0A3M6ZGW9</accession>
<dbReference type="GO" id="GO:0022857">
    <property type="term" value="F:transmembrane transporter activity"/>
    <property type="evidence" value="ECO:0007669"/>
    <property type="project" value="InterPro"/>
</dbReference>
<comment type="caution">
    <text evidence="7">The sequence shown here is derived from an EMBL/GenBank/DDBJ whole genome shotgun (WGS) entry which is preliminary data.</text>
</comment>
<evidence type="ECO:0000256" key="2">
    <source>
        <dbReference type="ARBA" id="ARBA00022692"/>
    </source>
</evidence>
<evidence type="ECO:0000313" key="8">
    <source>
        <dbReference type="Proteomes" id="UP000282582"/>
    </source>
</evidence>
<feature type="compositionally biased region" description="Polar residues" evidence="5">
    <location>
        <begin position="309"/>
        <end position="320"/>
    </location>
</feature>
<feature type="transmembrane region" description="Helical" evidence="6">
    <location>
        <begin position="357"/>
        <end position="379"/>
    </location>
</feature>
<dbReference type="Gene3D" id="1.20.1250.20">
    <property type="entry name" value="MFS general substrate transporter like domains"/>
    <property type="match status" value="1"/>
</dbReference>
<keyword evidence="4 6" id="KW-0472">Membrane</keyword>
<feature type="transmembrane region" description="Helical" evidence="6">
    <location>
        <begin position="72"/>
        <end position="94"/>
    </location>
</feature>
<dbReference type="Proteomes" id="UP000282582">
    <property type="component" value="Unassembled WGS sequence"/>
</dbReference>
<dbReference type="VEuPathDB" id="FungiDB:BTJ68_15237"/>
<feature type="transmembrane region" description="Helical" evidence="6">
    <location>
        <begin position="176"/>
        <end position="195"/>
    </location>
</feature>
<dbReference type="Pfam" id="PF07690">
    <property type="entry name" value="MFS_1"/>
    <property type="match status" value="1"/>
</dbReference>